<dbReference type="SUPFAM" id="SSF53822">
    <property type="entry name" value="Periplasmic binding protein-like I"/>
    <property type="match status" value="1"/>
</dbReference>
<proteinExistence type="inferred from homology"/>
<dbReference type="Gene3D" id="3.40.50.2300">
    <property type="match status" value="2"/>
</dbReference>
<evidence type="ECO:0000313" key="5">
    <source>
        <dbReference type="Proteomes" id="UP000247591"/>
    </source>
</evidence>
<dbReference type="Pfam" id="PF13458">
    <property type="entry name" value="Peripla_BP_6"/>
    <property type="match status" value="1"/>
</dbReference>
<keyword evidence="5" id="KW-1185">Reference proteome</keyword>
<feature type="domain" description="Leucine-binding protein" evidence="3">
    <location>
        <begin position="83"/>
        <end position="394"/>
    </location>
</feature>
<name>A0A318RZU5_WILLI</name>
<dbReference type="InterPro" id="IPR028081">
    <property type="entry name" value="Leu-bd"/>
</dbReference>
<dbReference type="InterPro" id="IPR051010">
    <property type="entry name" value="BCAA_transport"/>
</dbReference>
<accession>A0A318RZU5</accession>
<dbReference type="PANTHER" id="PTHR30483">
    <property type="entry name" value="LEUCINE-SPECIFIC-BINDING PROTEIN"/>
    <property type="match status" value="1"/>
</dbReference>
<comment type="similarity">
    <text evidence="1">Belongs to the leucine-binding protein family.</text>
</comment>
<dbReference type="Proteomes" id="UP000247591">
    <property type="component" value="Unassembled WGS sequence"/>
</dbReference>
<dbReference type="EMBL" id="QJSP01000008">
    <property type="protein sequence ID" value="PYE16254.1"/>
    <property type="molecule type" value="Genomic_DNA"/>
</dbReference>
<comment type="caution">
    <text evidence="4">The sequence shown here is derived from an EMBL/GenBank/DDBJ whole genome shotgun (WGS) entry which is preliminary data.</text>
</comment>
<sequence length="457" mass="48242">MLVALTAAAVLVAGCSGRSGSESESEEGQSGGATSSAIDISSGFGDLPEVCQSGSVSTAPTQGVTADEIRVGVFSDVGFNKNAEFVNAAQVFTSWCNDLGGINGRKVVANTRDSKLTETRKQMMAACDEDFALVGGGSALDGLGVKERVSCLLPSFPAQVAQLTSVGSDLEISADPSQVPGYDPFFGFRQWLMTDEYPESAKAVGIINGDSPVTKILGEQAVESTEAAGGTFVYNDLYPAMGVSDWTPYAQTMKSKGVKGLIFYGEFGQLAKLESVLTGMDYKLDWIDANNNAYGQQFAELAGTSAGYQHNYVDLGGNLPLSSDAPAMEQLTELWAKYAPGKQLTLPAVRAMSAWLLFATSAADCGDDLTRTCLYDTAKAQSNWTGGGLHAPVDLTQPTPPSGCFNVEQLTSEGWVTPDFQPDSGPFRCNVPAYKYTNDYGKPLTLADVGKSMSDVK</sequence>
<protein>
    <submittedName>
        <fullName evidence="4">ABC-type branched-subunit amino acid transport system substrate-binding protein</fullName>
    </submittedName>
</protein>
<evidence type="ECO:0000313" key="4">
    <source>
        <dbReference type="EMBL" id="PYE16254.1"/>
    </source>
</evidence>
<evidence type="ECO:0000256" key="2">
    <source>
        <dbReference type="ARBA" id="ARBA00022729"/>
    </source>
</evidence>
<dbReference type="OrthoDB" id="4365763at2"/>
<reference evidence="4 5" key="1">
    <citation type="submission" date="2018-06" db="EMBL/GenBank/DDBJ databases">
        <title>Genomic Encyclopedia of Type Strains, Phase IV (KMG-IV): sequencing the most valuable type-strain genomes for metagenomic binning, comparative biology and taxonomic classification.</title>
        <authorList>
            <person name="Goeker M."/>
        </authorList>
    </citation>
    <scope>NUCLEOTIDE SEQUENCE [LARGE SCALE GENOMIC DNA]</scope>
    <source>
        <strain evidence="4 5">DSM 45521</strain>
    </source>
</reference>
<dbReference type="AlphaFoldDB" id="A0A318RZU5"/>
<evidence type="ECO:0000256" key="1">
    <source>
        <dbReference type="ARBA" id="ARBA00010062"/>
    </source>
</evidence>
<organism evidence="4 5">
    <name type="scientific">Williamsia limnetica</name>
    <dbReference type="NCBI Taxonomy" id="882452"/>
    <lineage>
        <taxon>Bacteria</taxon>
        <taxon>Bacillati</taxon>
        <taxon>Actinomycetota</taxon>
        <taxon>Actinomycetes</taxon>
        <taxon>Mycobacteriales</taxon>
        <taxon>Nocardiaceae</taxon>
        <taxon>Williamsia</taxon>
    </lineage>
</organism>
<gene>
    <name evidence="4" type="ORF">DFR67_1085</name>
</gene>
<dbReference type="InterPro" id="IPR028082">
    <property type="entry name" value="Peripla_BP_I"/>
</dbReference>
<dbReference type="RefSeq" id="WP_110470144.1">
    <property type="nucleotide sequence ID" value="NZ_QJSP01000008.1"/>
</dbReference>
<keyword evidence="2" id="KW-0732">Signal</keyword>
<evidence type="ECO:0000259" key="3">
    <source>
        <dbReference type="Pfam" id="PF13458"/>
    </source>
</evidence>